<dbReference type="GO" id="GO:0005634">
    <property type="term" value="C:nucleus"/>
    <property type="evidence" value="ECO:0007669"/>
    <property type="project" value="InterPro"/>
</dbReference>
<dbReference type="Proteomes" id="UP000230066">
    <property type="component" value="Unassembled WGS sequence"/>
</dbReference>
<feature type="compositionally biased region" description="Polar residues" evidence="1">
    <location>
        <begin position="25"/>
        <end position="34"/>
    </location>
</feature>
<dbReference type="Pfam" id="PF05053">
    <property type="entry name" value="Menin"/>
    <property type="match status" value="1"/>
</dbReference>
<accession>A0A4E0R7P7</accession>
<dbReference type="EMBL" id="JXXN02015270">
    <property type="protein sequence ID" value="THD18258.1"/>
    <property type="molecule type" value="Genomic_DNA"/>
</dbReference>
<evidence type="ECO:0000256" key="1">
    <source>
        <dbReference type="SAM" id="MobiDB-lite"/>
    </source>
</evidence>
<organism evidence="2 3">
    <name type="scientific">Fasciola hepatica</name>
    <name type="common">Liver fluke</name>
    <dbReference type="NCBI Taxonomy" id="6192"/>
    <lineage>
        <taxon>Eukaryota</taxon>
        <taxon>Metazoa</taxon>
        <taxon>Spiralia</taxon>
        <taxon>Lophotrochozoa</taxon>
        <taxon>Platyhelminthes</taxon>
        <taxon>Trematoda</taxon>
        <taxon>Digenea</taxon>
        <taxon>Plagiorchiida</taxon>
        <taxon>Echinostomata</taxon>
        <taxon>Echinostomatoidea</taxon>
        <taxon>Fasciolidae</taxon>
        <taxon>Fasciola</taxon>
    </lineage>
</organism>
<sequence length="108" mass="11604">MIFCSQSTIWSRVNTATTPPPDVLSLTSPVTESSGYHHGVHSPKEADRAKPRTMEELVVDLVLNSIEMVSINGLLLAPGFNSSTIKLALTAQSQVRMRLTGLSPASNV</sequence>
<protein>
    <submittedName>
        <fullName evidence="2">Menin</fullName>
    </submittedName>
</protein>
<dbReference type="AlphaFoldDB" id="A0A4E0R7P7"/>
<evidence type="ECO:0000313" key="2">
    <source>
        <dbReference type="EMBL" id="THD18258.1"/>
    </source>
</evidence>
<dbReference type="InterPro" id="IPR007747">
    <property type="entry name" value="Menin"/>
</dbReference>
<gene>
    <name evidence="2" type="ORF">D915_010186</name>
</gene>
<evidence type="ECO:0000313" key="3">
    <source>
        <dbReference type="Proteomes" id="UP000230066"/>
    </source>
</evidence>
<keyword evidence="3" id="KW-1185">Reference proteome</keyword>
<name>A0A4E0R7P7_FASHE</name>
<reference evidence="2" key="1">
    <citation type="submission" date="2019-03" db="EMBL/GenBank/DDBJ databases">
        <title>Improved annotation for the trematode Fasciola hepatica.</title>
        <authorList>
            <person name="Choi Y.-J."/>
            <person name="Martin J."/>
            <person name="Mitreva M."/>
        </authorList>
    </citation>
    <scope>NUCLEOTIDE SEQUENCE [LARGE SCALE GENOMIC DNA]</scope>
</reference>
<comment type="caution">
    <text evidence="2">The sequence shown here is derived from an EMBL/GenBank/DDBJ whole genome shotgun (WGS) entry which is preliminary data.</text>
</comment>
<feature type="region of interest" description="Disordered" evidence="1">
    <location>
        <begin position="16"/>
        <end position="51"/>
    </location>
</feature>
<proteinExistence type="predicted"/>
<feature type="compositionally biased region" description="Basic and acidic residues" evidence="1">
    <location>
        <begin position="42"/>
        <end position="51"/>
    </location>
</feature>